<feature type="transmembrane region" description="Helical" evidence="11">
    <location>
        <begin position="111"/>
        <end position="138"/>
    </location>
</feature>
<keyword evidence="15" id="KW-1185">Reference proteome</keyword>
<gene>
    <name evidence="14" type="ORF">SAMN06295998_101275</name>
</gene>
<evidence type="ECO:0000256" key="6">
    <source>
        <dbReference type="ARBA" id="ARBA00022801"/>
    </source>
</evidence>
<dbReference type="CDD" id="cd06163">
    <property type="entry name" value="S2P-M50_PDZ_RseP-like"/>
    <property type="match status" value="1"/>
</dbReference>
<dbReference type="GO" id="GO:0006508">
    <property type="term" value="P:proteolysis"/>
    <property type="evidence" value="ECO:0007669"/>
    <property type="project" value="UniProtKB-KW"/>
</dbReference>
<dbReference type="Pfam" id="PF02163">
    <property type="entry name" value="Peptidase_M50"/>
    <property type="match status" value="1"/>
</dbReference>
<dbReference type="AlphaFoldDB" id="A0A1W1Z5Z8"/>
<evidence type="ECO:0000256" key="4">
    <source>
        <dbReference type="ARBA" id="ARBA00022670"/>
    </source>
</evidence>
<dbReference type="Gene3D" id="2.30.42.10">
    <property type="match status" value="1"/>
</dbReference>
<keyword evidence="8 11" id="KW-1133">Transmembrane helix</keyword>
<dbReference type="EC" id="3.4.24.-" evidence="11"/>
<accession>A0A1W1Z5Z8</accession>
<evidence type="ECO:0000256" key="11">
    <source>
        <dbReference type="RuleBase" id="RU362031"/>
    </source>
</evidence>
<comment type="cofactor">
    <cofactor evidence="1 11">
        <name>Zn(2+)</name>
        <dbReference type="ChEBI" id="CHEBI:29105"/>
    </cofactor>
</comment>
<feature type="transmembrane region" description="Helical" evidence="11">
    <location>
        <begin position="374"/>
        <end position="406"/>
    </location>
</feature>
<evidence type="ECO:0000256" key="8">
    <source>
        <dbReference type="ARBA" id="ARBA00022989"/>
    </source>
</evidence>
<feature type="domain" description="PDZ" evidence="13">
    <location>
        <begin position="220"/>
        <end position="272"/>
    </location>
</feature>
<keyword evidence="7 11" id="KW-0862">Zinc</keyword>
<dbReference type="InterPro" id="IPR036034">
    <property type="entry name" value="PDZ_sf"/>
</dbReference>
<dbReference type="InterPro" id="IPR041489">
    <property type="entry name" value="PDZ_6"/>
</dbReference>
<keyword evidence="11" id="KW-0479">Metal-binding</keyword>
<evidence type="ECO:0000313" key="15">
    <source>
        <dbReference type="Proteomes" id="UP000192330"/>
    </source>
</evidence>
<reference evidence="14 15" key="1">
    <citation type="submission" date="2017-04" db="EMBL/GenBank/DDBJ databases">
        <authorList>
            <person name="Afonso C.L."/>
            <person name="Miller P.J."/>
            <person name="Scott M.A."/>
            <person name="Spackman E."/>
            <person name="Goraichik I."/>
            <person name="Dimitrov K.M."/>
            <person name="Suarez D.L."/>
            <person name="Swayne D.E."/>
        </authorList>
    </citation>
    <scope>NUCLEOTIDE SEQUENCE [LARGE SCALE GENOMIC DNA]</scope>
    <source>
        <strain evidence="14 15">CGMCC 1.12644</strain>
    </source>
</reference>
<dbReference type="EMBL" id="FWYD01000001">
    <property type="protein sequence ID" value="SMC43845.1"/>
    <property type="molecule type" value="Genomic_DNA"/>
</dbReference>
<feature type="transmembrane region" description="Helical" evidence="11">
    <location>
        <begin position="418"/>
        <end position="439"/>
    </location>
</feature>
<dbReference type="RefSeq" id="WP_084350004.1">
    <property type="nucleotide sequence ID" value="NZ_FWYD01000001.1"/>
</dbReference>
<dbReference type="GO" id="GO:0016020">
    <property type="term" value="C:membrane"/>
    <property type="evidence" value="ECO:0007669"/>
    <property type="project" value="UniProtKB-SubCell"/>
</dbReference>
<keyword evidence="5 11" id="KW-0812">Transmembrane</keyword>
<dbReference type="PANTHER" id="PTHR42837">
    <property type="entry name" value="REGULATOR OF SIGMA-E PROTEASE RSEP"/>
    <property type="match status" value="1"/>
</dbReference>
<dbReference type="Pfam" id="PF17820">
    <property type="entry name" value="PDZ_6"/>
    <property type="match status" value="1"/>
</dbReference>
<dbReference type="InterPro" id="IPR004387">
    <property type="entry name" value="Pept_M50_Zn"/>
</dbReference>
<evidence type="ECO:0000256" key="3">
    <source>
        <dbReference type="ARBA" id="ARBA00007931"/>
    </source>
</evidence>
<evidence type="ECO:0000256" key="1">
    <source>
        <dbReference type="ARBA" id="ARBA00001947"/>
    </source>
</evidence>
<protein>
    <recommendedName>
        <fullName evidence="11">Zinc metalloprotease</fullName>
        <ecNumber evidence="11">3.4.24.-</ecNumber>
    </recommendedName>
</protein>
<proteinExistence type="inferred from homology"/>
<evidence type="ECO:0000256" key="10">
    <source>
        <dbReference type="ARBA" id="ARBA00023136"/>
    </source>
</evidence>
<sequence length="445" mass="47906">MAGLIPQFGSVFLTLAAFVVALSIIVAIHEYGHYIVGRWSGISADVFSLGFGPVIWSRVDKRGTLWQIAALPLGGYVKFRGDANPSGGIDTDAMEVLSAEDRRQTMNGAPLWARTATVAAGPIFNFILSIVVFMGVFMARGVVTEPLTVGELRNLPVEQQLLPGDVILEVGSETAPSFDDPAAFETFMKSLPAQPQIDYTVRREGEVVQAQGPYPYPAIATQVVPRSAAYDIEMKAGDVIRRVDDAPIYAFEQLKQIVEGSNGRPLQLDVWRDGEDLDFVLVPRRVDEPQPDNSFKTNWRIGIAGGLFFEPAVSTPGPIDALNASVAQTWGIITGSLSGLYHMVTGAISSCNLSGPLGIAQASGAMASQGTTSFIWFIAVLSTAVGLMNLFPIPVLDGGHLVFYAYEAITGRQPNDKALRILMTMGLAFILSIMVFGLTNDLFCP</sequence>
<dbReference type="GO" id="GO:0004222">
    <property type="term" value="F:metalloendopeptidase activity"/>
    <property type="evidence" value="ECO:0007669"/>
    <property type="project" value="InterPro"/>
</dbReference>
<organism evidence="14 15">
    <name type="scientific">Primorskyibacter flagellatus</name>
    <dbReference type="NCBI Taxonomy" id="1387277"/>
    <lineage>
        <taxon>Bacteria</taxon>
        <taxon>Pseudomonadati</taxon>
        <taxon>Pseudomonadota</taxon>
        <taxon>Alphaproteobacteria</taxon>
        <taxon>Rhodobacterales</taxon>
        <taxon>Roseobacteraceae</taxon>
        <taxon>Primorskyibacter</taxon>
    </lineage>
</organism>
<evidence type="ECO:0000256" key="9">
    <source>
        <dbReference type="ARBA" id="ARBA00023049"/>
    </source>
</evidence>
<evidence type="ECO:0000313" key="14">
    <source>
        <dbReference type="EMBL" id="SMC43845.1"/>
    </source>
</evidence>
<dbReference type="Proteomes" id="UP000192330">
    <property type="component" value="Unassembled WGS sequence"/>
</dbReference>
<evidence type="ECO:0000256" key="5">
    <source>
        <dbReference type="ARBA" id="ARBA00022692"/>
    </source>
</evidence>
<dbReference type="STRING" id="1387277.SAMN06295998_101275"/>
<keyword evidence="6 11" id="KW-0378">Hydrolase</keyword>
<comment type="subcellular location">
    <subcellularLocation>
        <location evidence="2">Membrane</location>
        <topology evidence="2">Multi-pass membrane protein</topology>
    </subcellularLocation>
</comment>
<evidence type="ECO:0000256" key="7">
    <source>
        <dbReference type="ARBA" id="ARBA00022833"/>
    </source>
</evidence>
<name>A0A1W1Z5Z8_9RHOB</name>
<dbReference type="SUPFAM" id="SSF50156">
    <property type="entry name" value="PDZ domain-like"/>
    <property type="match status" value="1"/>
</dbReference>
<dbReference type="OrthoDB" id="9782003at2"/>
<dbReference type="PANTHER" id="PTHR42837:SF2">
    <property type="entry name" value="MEMBRANE METALLOPROTEASE ARASP2, CHLOROPLASTIC-RELATED"/>
    <property type="match status" value="1"/>
</dbReference>
<feature type="domain" description="Peptidase M50" evidence="12">
    <location>
        <begin position="17"/>
        <end position="432"/>
    </location>
</feature>
<comment type="similarity">
    <text evidence="3 11">Belongs to the peptidase M50B family.</text>
</comment>
<evidence type="ECO:0000259" key="12">
    <source>
        <dbReference type="Pfam" id="PF02163"/>
    </source>
</evidence>
<feature type="transmembrane region" description="Helical" evidence="11">
    <location>
        <begin position="6"/>
        <end position="28"/>
    </location>
</feature>
<keyword evidence="4 14" id="KW-0645">Protease</keyword>
<dbReference type="InterPro" id="IPR008915">
    <property type="entry name" value="Peptidase_M50"/>
</dbReference>
<evidence type="ECO:0000259" key="13">
    <source>
        <dbReference type="Pfam" id="PF17820"/>
    </source>
</evidence>
<keyword evidence="10 11" id="KW-0472">Membrane</keyword>
<evidence type="ECO:0000256" key="2">
    <source>
        <dbReference type="ARBA" id="ARBA00004141"/>
    </source>
</evidence>
<dbReference type="GO" id="GO:0046872">
    <property type="term" value="F:metal ion binding"/>
    <property type="evidence" value="ECO:0007669"/>
    <property type="project" value="UniProtKB-KW"/>
</dbReference>
<dbReference type="NCBIfam" id="TIGR00054">
    <property type="entry name" value="RIP metalloprotease RseP"/>
    <property type="match status" value="1"/>
</dbReference>
<keyword evidence="9 11" id="KW-0482">Metalloprotease</keyword>